<keyword evidence="6 8" id="KW-0807">Transducer</keyword>
<feature type="transmembrane region" description="Helical" evidence="9">
    <location>
        <begin position="12"/>
        <end position="34"/>
    </location>
</feature>
<keyword evidence="4 9" id="KW-1133">Transmembrane helix</keyword>
<dbReference type="SMART" id="SM00283">
    <property type="entry name" value="MA"/>
    <property type="match status" value="1"/>
</dbReference>
<dbReference type="Gene3D" id="3.30.450.20">
    <property type="entry name" value="PAS domain"/>
    <property type="match status" value="1"/>
</dbReference>
<dbReference type="Pfam" id="PF17200">
    <property type="entry name" value="sCache_2"/>
    <property type="match status" value="1"/>
</dbReference>
<dbReference type="AlphaFoldDB" id="A0A2S7XTL5"/>
<dbReference type="InterPro" id="IPR004090">
    <property type="entry name" value="Chemotax_Me-accpt_rcpt"/>
</dbReference>
<dbReference type="InterPro" id="IPR004089">
    <property type="entry name" value="MCPsignal_dom"/>
</dbReference>
<feature type="domain" description="Methyl-accepting transducer" evidence="10">
    <location>
        <begin position="269"/>
        <end position="505"/>
    </location>
</feature>
<name>A0A2S7XTL5_9GAMM</name>
<evidence type="ECO:0000256" key="7">
    <source>
        <dbReference type="ARBA" id="ARBA00029447"/>
    </source>
</evidence>
<dbReference type="Proteomes" id="UP000239936">
    <property type="component" value="Unassembled WGS sequence"/>
</dbReference>
<evidence type="ECO:0000313" key="11">
    <source>
        <dbReference type="EMBL" id="PQJ97075.1"/>
    </source>
</evidence>
<evidence type="ECO:0000256" key="5">
    <source>
        <dbReference type="ARBA" id="ARBA00023136"/>
    </source>
</evidence>
<dbReference type="Pfam" id="PF00015">
    <property type="entry name" value="MCPsignal"/>
    <property type="match status" value="1"/>
</dbReference>
<dbReference type="CDD" id="cd11386">
    <property type="entry name" value="MCP_signal"/>
    <property type="match status" value="1"/>
</dbReference>
<keyword evidence="5 9" id="KW-0472">Membrane</keyword>
<gene>
    <name evidence="11" type="ORF">CXB77_03595</name>
</gene>
<comment type="subcellular location">
    <subcellularLocation>
        <location evidence="1">Cell membrane</location>
        <topology evidence="1">Multi-pass membrane protein</topology>
    </subcellularLocation>
</comment>
<dbReference type="EMBL" id="PPGH01000018">
    <property type="protein sequence ID" value="PQJ97075.1"/>
    <property type="molecule type" value="Genomic_DNA"/>
</dbReference>
<dbReference type="SUPFAM" id="SSF58104">
    <property type="entry name" value="Methyl-accepting chemotaxis protein (MCP) signaling domain"/>
    <property type="match status" value="1"/>
</dbReference>
<dbReference type="OrthoDB" id="9781845at2"/>
<proteinExistence type="inferred from homology"/>
<reference evidence="11 12" key="1">
    <citation type="submission" date="2018-01" db="EMBL/GenBank/DDBJ databases">
        <title>The complete genome sequence of Chromatium okenii LaCa, a purple sulfur bacterium with a turbulent life.</title>
        <authorList>
            <person name="Luedin S.M."/>
            <person name="Liechti N."/>
            <person name="Storelli N."/>
            <person name="Danza F."/>
            <person name="Wittwer M."/>
            <person name="Pothier J.F."/>
            <person name="Tonolla M.A."/>
        </authorList>
    </citation>
    <scope>NUCLEOTIDE SEQUENCE [LARGE SCALE GENOMIC DNA]</scope>
    <source>
        <strain evidence="11 12">LaCa</strain>
    </source>
</reference>
<evidence type="ECO:0000256" key="2">
    <source>
        <dbReference type="ARBA" id="ARBA00022475"/>
    </source>
</evidence>
<evidence type="ECO:0000256" key="1">
    <source>
        <dbReference type="ARBA" id="ARBA00004651"/>
    </source>
</evidence>
<dbReference type="PANTHER" id="PTHR32089">
    <property type="entry name" value="METHYL-ACCEPTING CHEMOTAXIS PROTEIN MCPB"/>
    <property type="match status" value="1"/>
</dbReference>
<evidence type="ECO:0000256" key="3">
    <source>
        <dbReference type="ARBA" id="ARBA00022692"/>
    </source>
</evidence>
<dbReference type="PRINTS" id="PR00260">
    <property type="entry name" value="CHEMTRNSDUCR"/>
</dbReference>
<dbReference type="GO" id="GO:0007165">
    <property type="term" value="P:signal transduction"/>
    <property type="evidence" value="ECO:0007669"/>
    <property type="project" value="UniProtKB-KW"/>
</dbReference>
<evidence type="ECO:0000256" key="9">
    <source>
        <dbReference type="SAM" id="Phobius"/>
    </source>
</evidence>
<evidence type="ECO:0000256" key="4">
    <source>
        <dbReference type="ARBA" id="ARBA00022989"/>
    </source>
</evidence>
<protein>
    <submittedName>
        <fullName evidence="11">Chemotaxis protein</fullName>
    </submittedName>
</protein>
<evidence type="ECO:0000256" key="6">
    <source>
        <dbReference type="ARBA" id="ARBA00023224"/>
    </source>
</evidence>
<keyword evidence="2" id="KW-1003">Cell membrane</keyword>
<organism evidence="11 12">
    <name type="scientific">Chromatium okenii</name>
    <dbReference type="NCBI Taxonomy" id="61644"/>
    <lineage>
        <taxon>Bacteria</taxon>
        <taxon>Pseudomonadati</taxon>
        <taxon>Pseudomonadota</taxon>
        <taxon>Gammaproteobacteria</taxon>
        <taxon>Chromatiales</taxon>
        <taxon>Chromatiaceae</taxon>
        <taxon>Chromatium</taxon>
    </lineage>
</organism>
<accession>A0A2S7XTL5</accession>
<comment type="similarity">
    <text evidence="7">Belongs to the methyl-accepting chemotaxis (MCP) protein family.</text>
</comment>
<evidence type="ECO:0000313" key="12">
    <source>
        <dbReference type="Proteomes" id="UP000239936"/>
    </source>
</evidence>
<dbReference type="RefSeq" id="WP_105072816.1">
    <property type="nucleotide sequence ID" value="NZ_PPGH01000018.1"/>
</dbReference>
<evidence type="ECO:0000259" key="10">
    <source>
        <dbReference type="PROSITE" id="PS50111"/>
    </source>
</evidence>
<dbReference type="InterPro" id="IPR033480">
    <property type="entry name" value="sCache_2"/>
</dbReference>
<dbReference type="Gene3D" id="1.10.287.950">
    <property type="entry name" value="Methyl-accepting chemotaxis protein"/>
    <property type="match status" value="1"/>
</dbReference>
<keyword evidence="3 9" id="KW-0812">Transmembrane</keyword>
<dbReference type="GO" id="GO:0005886">
    <property type="term" value="C:plasma membrane"/>
    <property type="evidence" value="ECO:0007669"/>
    <property type="project" value="UniProtKB-SubCell"/>
</dbReference>
<dbReference type="GO" id="GO:0004888">
    <property type="term" value="F:transmembrane signaling receptor activity"/>
    <property type="evidence" value="ECO:0007669"/>
    <property type="project" value="InterPro"/>
</dbReference>
<feature type="transmembrane region" description="Helical" evidence="9">
    <location>
        <begin position="183"/>
        <end position="209"/>
    </location>
</feature>
<dbReference type="PANTHER" id="PTHR32089:SF119">
    <property type="entry name" value="METHYL-ACCEPTING CHEMOTAXIS PROTEIN CTPL"/>
    <property type="match status" value="1"/>
</dbReference>
<dbReference type="GO" id="GO:0006935">
    <property type="term" value="P:chemotaxis"/>
    <property type="evidence" value="ECO:0007669"/>
    <property type="project" value="InterPro"/>
</dbReference>
<dbReference type="SMART" id="SM01049">
    <property type="entry name" value="Cache_2"/>
    <property type="match status" value="1"/>
</dbReference>
<sequence length="541" mass="59109">MFFKQLKVATRIRLLIGLMLIGVFSIGFIALFQLQNNMLDDRKEKTKNLVEVGMSVLSYYHQLYQNGQLSEADAQLAARENLRHIRYDKNNYYFIFDTNYIYILYPSKPEFEGQNKRDLQDPNGKFLVQELVKAGQRGGDFVDYWFPRPGLTQNEPKLSYAALFTPWNWVIGTGVYIDDVSRAYWSAALLFGSIAGVLLVGLIFAGWLLGNSILAQLGGELAPAQLTMQQIAKGNLTVAFGEPPPDSLLQSLRTMIDALRNLILSINGEADSLVDDAEEIKLAFNEVSSAANQQAQATAAMAAAIDQLTISSSQISENARETESNSSDALVLASQGRERADQASRAIQKIAVTMTDASMQMRALEERTKQISSIANVIKGIAGQTNLLALNAAIEAARAGEQGRGFAVVADEVRKLASSTATATTEIEQMILGIQHDTGVAVEAMNRALPELEIGVTLANSASESLRAIEENTDQTLARIHAVADTTHEQAGASTAIAQHIDKIERMVSDTTSTIQMAAATAQRLETMALNLKQQIGRFRV</sequence>
<dbReference type="PROSITE" id="PS50111">
    <property type="entry name" value="CHEMOTAXIS_TRANSDUC_2"/>
    <property type="match status" value="1"/>
</dbReference>
<dbReference type="FunFam" id="1.10.287.950:FF:000001">
    <property type="entry name" value="Methyl-accepting chemotaxis sensory transducer"/>
    <property type="match status" value="1"/>
</dbReference>
<comment type="caution">
    <text evidence="11">The sequence shown here is derived from an EMBL/GenBank/DDBJ whole genome shotgun (WGS) entry which is preliminary data.</text>
</comment>
<evidence type="ECO:0000256" key="8">
    <source>
        <dbReference type="PROSITE-ProRule" id="PRU00284"/>
    </source>
</evidence>
<keyword evidence="12" id="KW-1185">Reference proteome</keyword>